<keyword evidence="1" id="KW-1133">Transmembrane helix</keyword>
<proteinExistence type="predicted"/>
<evidence type="ECO:0000313" key="3">
    <source>
        <dbReference type="Proteomes" id="UP000182762"/>
    </source>
</evidence>
<keyword evidence="1" id="KW-0472">Membrane</keyword>
<comment type="caution">
    <text evidence="2">The sequence shown here is derived from an EMBL/GenBank/DDBJ whole genome shotgun (WGS) entry which is preliminary data.</text>
</comment>
<sequence>MKLKKRIVIPAVAVVVLICAAFFIFTRADYHGKVVDISGSKVYLGPLTQDEGYQIIEVTADKDTEFEGGDQGVFGLKKGQEVHVWLKNGELASKISVE</sequence>
<keyword evidence="1" id="KW-0812">Transmembrane</keyword>
<dbReference type="Proteomes" id="UP000182762">
    <property type="component" value="Unassembled WGS sequence"/>
</dbReference>
<dbReference type="EMBL" id="FOXX01000002">
    <property type="protein sequence ID" value="SFQ41856.1"/>
    <property type="molecule type" value="Genomic_DNA"/>
</dbReference>
<gene>
    <name evidence="2" type="ORF">SAMN02745910_01374</name>
</gene>
<evidence type="ECO:0000256" key="1">
    <source>
        <dbReference type="SAM" id="Phobius"/>
    </source>
</evidence>
<accession>A0A1I5YCD6</accession>
<dbReference type="GeneID" id="93710092"/>
<keyword evidence="3" id="KW-1185">Reference proteome</keyword>
<reference evidence="2 3" key="1">
    <citation type="submission" date="2016-10" db="EMBL/GenBank/DDBJ databases">
        <authorList>
            <person name="Varghese N."/>
            <person name="Submissions S."/>
        </authorList>
    </citation>
    <scope>NUCLEOTIDE SEQUENCE [LARGE SCALE GENOMIC DNA]</scope>
    <source>
        <strain evidence="2 3">DSM 13796</strain>
    </source>
</reference>
<protein>
    <submittedName>
        <fullName evidence="2">Uncharacterized protein</fullName>
    </submittedName>
</protein>
<dbReference type="RefSeq" id="WP_061803779.1">
    <property type="nucleotide sequence ID" value="NZ_FOXX01000002.1"/>
</dbReference>
<organism evidence="2 3">
    <name type="scientific">Priestia endophytica DSM 13796</name>
    <dbReference type="NCBI Taxonomy" id="1121089"/>
    <lineage>
        <taxon>Bacteria</taxon>
        <taxon>Bacillati</taxon>
        <taxon>Bacillota</taxon>
        <taxon>Bacilli</taxon>
        <taxon>Bacillales</taxon>
        <taxon>Bacillaceae</taxon>
        <taxon>Priestia</taxon>
    </lineage>
</organism>
<name>A0A1I5YCD6_9BACI</name>
<evidence type="ECO:0000313" key="2">
    <source>
        <dbReference type="EMBL" id="SFQ41856.1"/>
    </source>
</evidence>
<feature type="transmembrane region" description="Helical" evidence="1">
    <location>
        <begin position="7"/>
        <end position="25"/>
    </location>
</feature>